<dbReference type="RefSeq" id="WP_245939182.1">
    <property type="nucleotide sequence ID" value="NZ_FZOF01000026.1"/>
</dbReference>
<sequence length="167" mass="18503">MDFSFLQLDFRRFVDRRGLLGRVMQHRPRASLTRYEASSVFPSLGGIWTSEDPLLAVTKAGDHLAMRPEVQAFVADGTLPGWEASEGEVDRRDQQLGAIARPVTREEAKALVSCFGPDDCYGVAWTLLHLIETGPNPLLTTAPGPDVNEWHQRLYDRAVFGGLLPGI</sequence>
<accession>A0A239MQD0</accession>
<protein>
    <submittedName>
        <fullName evidence="1">Uncharacterized protein</fullName>
    </submittedName>
</protein>
<evidence type="ECO:0000313" key="1">
    <source>
        <dbReference type="EMBL" id="SNT44332.1"/>
    </source>
</evidence>
<dbReference type="AlphaFoldDB" id="A0A239MQD0"/>
<name>A0A239MQD0_9ACTN</name>
<keyword evidence="2" id="KW-1185">Reference proteome</keyword>
<organism evidence="1 2">
    <name type="scientific">Actinacidiphila glaucinigra</name>
    <dbReference type="NCBI Taxonomy" id="235986"/>
    <lineage>
        <taxon>Bacteria</taxon>
        <taxon>Bacillati</taxon>
        <taxon>Actinomycetota</taxon>
        <taxon>Actinomycetes</taxon>
        <taxon>Kitasatosporales</taxon>
        <taxon>Streptomycetaceae</taxon>
        <taxon>Actinacidiphila</taxon>
    </lineage>
</organism>
<dbReference type="Proteomes" id="UP000198280">
    <property type="component" value="Unassembled WGS sequence"/>
</dbReference>
<proteinExistence type="predicted"/>
<dbReference type="EMBL" id="FZOF01000026">
    <property type="protein sequence ID" value="SNT44332.1"/>
    <property type="molecule type" value="Genomic_DNA"/>
</dbReference>
<reference evidence="1 2" key="1">
    <citation type="submission" date="2017-06" db="EMBL/GenBank/DDBJ databases">
        <authorList>
            <person name="Kim H.J."/>
            <person name="Triplett B.A."/>
        </authorList>
    </citation>
    <scope>NUCLEOTIDE SEQUENCE [LARGE SCALE GENOMIC DNA]</scope>
    <source>
        <strain evidence="1 2">CGMCC 4.1858</strain>
    </source>
</reference>
<gene>
    <name evidence="1" type="ORF">SAMN05216252_1266</name>
</gene>
<evidence type="ECO:0000313" key="2">
    <source>
        <dbReference type="Proteomes" id="UP000198280"/>
    </source>
</evidence>